<dbReference type="KEGG" id="asoc:CB4_02114"/>
<dbReference type="SUPFAM" id="SSF55383">
    <property type="entry name" value="Copper amine oxidase, domain N"/>
    <property type="match status" value="1"/>
</dbReference>
<dbReference type="SUPFAM" id="SSF53187">
    <property type="entry name" value="Zn-dependent exopeptidases"/>
    <property type="match status" value="1"/>
</dbReference>
<reference evidence="2 3" key="1">
    <citation type="submission" date="2015-12" db="EMBL/GenBank/DDBJ databases">
        <title>Genome sequence of Aneurinibacillus soli.</title>
        <authorList>
            <person name="Lee J.S."/>
            <person name="Lee K.C."/>
            <person name="Kim K.K."/>
            <person name="Lee B.W."/>
        </authorList>
    </citation>
    <scope>NUCLEOTIDE SEQUENCE [LARGE SCALE GENOMIC DNA]</scope>
    <source>
        <strain evidence="2 3">CB4</strain>
    </source>
</reference>
<dbReference type="OrthoDB" id="9806267at2"/>
<dbReference type="EMBL" id="AP017312">
    <property type="protein sequence ID" value="BAU27940.1"/>
    <property type="molecule type" value="Genomic_DNA"/>
</dbReference>
<organism evidence="2 3">
    <name type="scientific">Aneurinibacillus soli</name>
    <dbReference type="NCBI Taxonomy" id="1500254"/>
    <lineage>
        <taxon>Bacteria</taxon>
        <taxon>Bacillati</taxon>
        <taxon>Bacillota</taxon>
        <taxon>Bacilli</taxon>
        <taxon>Bacillales</taxon>
        <taxon>Paenibacillaceae</taxon>
        <taxon>Aneurinibacillus group</taxon>
        <taxon>Aneurinibacillus</taxon>
    </lineage>
</organism>
<dbReference type="Gene3D" id="3.40.630.40">
    <property type="entry name" value="Zn-dependent exopeptidases"/>
    <property type="match status" value="1"/>
</dbReference>
<dbReference type="Proteomes" id="UP000217696">
    <property type="component" value="Chromosome"/>
</dbReference>
<evidence type="ECO:0000313" key="3">
    <source>
        <dbReference type="Proteomes" id="UP000217696"/>
    </source>
</evidence>
<dbReference type="InterPro" id="IPR050695">
    <property type="entry name" value="N-acetylmuramoyl_amidase_3"/>
</dbReference>
<dbReference type="EC" id="3.5.1.28" evidence="2"/>
<sequence>MKKHNWLFLALMLVIGLIMPGAVKAEVPMTLVVNGSVVKPDVPPQFVEERTFVPLYFAGQAYGADVTWDESSHTVTVNDRKGKIITMNPGFRTAYINGAKVILDQAPLVINNRTMIPLRQIGEWLGATVGWDQASSTVIVNSKQSLAINGRTLTAPVYQLPYGRFVSINEMAKPLGYTVSTGNGKVVLEQGTEKYTIAQADASNTNGWRLIDGQYALTPEFLSQVIGAKASWNEAGTAGTLDKLQRITGFSVTDNGVRVETEGKMTFSHFYLDSPDRIVIDFNHARIDESMPAPAVSGKVKAVRFSQYSTAPDRVRVVVEMTKHFGYEVSAADGATNVRITDNVIAPVVPTPVPTPTPQPTPPTTNNGTFTIVLDAGHGGKDTGAIGTANNTEKSLVLAVTKRMKPLLEQNKNFKVIMTREGDTYPTLDDRVNLANSVNADLFMAIHANSGPVSAHGTETYYTAARSKELASIVHRHLIEATGFTDRGVKTANYYVTKNTNMPSTLIEIGFLTNTSDNKQMLDADFQQRVAEAMVAAITEYYNLHH</sequence>
<dbReference type="AlphaFoldDB" id="A0A0U4NGT3"/>
<dbReference type="SMART" id="SM00646">
    <property type="entry name" value="Ami_3"/>
    <property type="match status" value="1"/>
</dbReference>
<dbReference type="Gene3D" id="3.30.457.10">
    <property type="entry name" value="Copper amine oxidase-like, N-terminal domain"/>
    <property type="match status" value="1"/>
</dbReference>
<accession>A0A0U4NGT3</accession>
<evidence type="ECO:0000313" key="2">
    <source>
        <dbReference type="EMBL" id="BAU27940.1"/>
    </source>
</evidence>
<dbReference type="InterPro" id="IPR012854">
    <property type="entry name" value="Cu_amine_oxidase-like_N"/>
</dbReference>
<dbReference type="GO" id="GO:0030288">
    <property type="term" value="C:outer membrane-bounded periplasmic space"/>
    <property type="evidence" value="ECO:0007669"/>
    <property type="project" value="TreeGrafter"/>
</dbReference>
<dbReference type="Pfam" id="PF11741">
    <property type="entry name" value="AMIN"/>
    <property type="match status" value="1"/>
</dbReference>
<dbReference type="GO" id="GO:0008745">
    <property type="term" value="F:N-acetylmuramoyl-L-alanine amidase activity"/>
    <property type="evidence" value="ECO:0007669"/>
    <property type="project" value="UniProtKB-EC"/>
</dbReference>
<proteinExistence type="predicted"/>
<dbReference type="InterPro" id="IPR036582">
    <property type="entry name" value="Mao_N_sf"/>
</dbReference>
<dbReference type="PANTHER" id="PTHR30404">
    <property type="entry name" value="N-ACETYLMURAMOYL-L-ALANINE AMIDASE"/>
    <property type="match status" value="1"/>
</dbReference>
<dbReference type="CDD" id="cd02696">
    <property type="entry name" value="MurNAc-LAA"/>
    <property type="match status" value="1"/>
</dbReference>
<dbReference type="InterPro" id="IPR021731">
    <property type="entry name" value="AMIN_dom"/>
</dbReference>
<dbReference type="Pfam" id="PF07833">
    <property type="entry name" value="Cu_amine_oxidN1"/>
    <property type="match status" value="1"/>
</dbReference>
<dbReference type="PANTHER" id="PTHR30404:SF0">
    <property type="entry name" value="N-ACETYLMURAMOYL-L-ALANINE AMIDASE AMIC"/>
    <property type="match status" value="1"/>
</dbReference>
<dbReference type="RefSeq" id="WP_096465676.1">
    <property type="nucleotide sequence ID" value="NZ_AP017312.1"/>
</dbReference>
<name>A0A0U4NGT3_9BACL</name>
<gene>
    <name evidence="2" type="primary">lytC_1</name>
    <name evidence="2" type="ORF">CB4_02114</name>
</gene>
<dbReference type="GO" id="GO:0009253">
    <property type="term" value="P:peptidoglycan catabolic process"/>
    <property type="evidence" value="ECO:0007669"/>
    <property type="project" value="InterPro"/>
</dbReference>
<dbReference type="Gene3D" id="2.60.40.3500">
    <property type="match status" value="1"/>
</dbReference>
<keyword evidence="3" id="KW-1185">Reference proteome</keyword>
<dbReference type="Pfam" id="PF01520">
    <property type="entry name" value="Amidase_3"/>
    <property type="match status" value="1"/>
</dbReference>
<keyword evidence="1 2" id="KW-0378">Hydrolase</keyword>
<evidence type="ECO:0000256" key="1">
    <source>
        <dbReference type="ARBA" id="ARBA00022801"/>
    </source>
</evidence>
<protein>
    <submittedName>
        <fullName evidence="2">N-acetylmuramoyl-L-alanine amidase LytC</fullName>
        <ecNumber evidence="2">3.5.1.28</ecNumber>
    </submittedName>
</protein>
<dbReference type="InterPro" id="IPR002508">
    <property type="entry name" value="MurNAc-LAA_cat"/>
</dbReference>